<dbReference type="GeneTree" id="ENSGT00390000008326"/>
<dbReference type="OMA" id="YWTMVKH"/>
<dbReference type="OrthoDB" id="9900486at2759"/>
<dbReference type="RefSeq" id="XP_007667494.1">
    <property type="nucleotide sequence ID" value="XM_007669304.3"/>
</dbReference>
<dbReference type="Proteomes" id="UP000002279">
    <property type="component" value="Chromosome 2"/>
</dbReference>
<dbReference type="KEGG" id="oaa:100077202"/>
<dbReference type="HOGENOM" id="CLU_095719_0_0_1"/>
<organism evidence="3 4">
    <name type="scientific">Ornithorhynchus anatinus</name>
    <name type="common">Duckbill platypus</name>
    <dbReference type="NCBI Taxonomy" id="9258"/>
    <lineage>
        <taxon>Eukaryota</taxon>
        <taxon>Metazoa</taxon>
        <taxon>Chordata</taxon>
        <taxon>Craniata</taxon>
        <taxon>Vertebrata</taxon>
        <taxon>Euteleostomi</taxon>
        <taxon>Mammalia</taxon>
        <taxon>Monotremata</taxon>
        <taxon>Ornithorhynchidae</taxon>
        <taxon>Ornithorhynchus</taxon>
    </lineage>
</organism>
<dbReference type="Bgee" id="ENSOANG00000003260">
    <property type="expression patterns" value="Expressed in testis and 8 other cell types or tissues"/>
</dbReference>
<dbReference type="InterPro" id="IPR001478">
    <property type="entry name" value="PDZ"/>
</dbReference>
<dbReference type="PROSITE" id="PS50106">
    <property type="entry name" value="PDZ"/>
    <property type="match status" value="1"/>
</dbReference>
<dbReference type="PANTHER" id="PTHR22698">
    <property type="entry name" value="PDZ DOMAIN-CONTAINING PROTEIN 9"/>
    <property type="match status" value="1"/>
</dbReference>
<dbReference type="Gene3D" id="2.30.42.10">
    <property type="match status" value="1"/>
</dbReference>
<dbReference type="Pfam" id="PF00595">
    <property type="entry name" value="PDZ"/>
    <property type="match status" value="1"/>
</dbReference>
<dbReference type="SMART" id="SM00228">
    <property type="entry name" value="PDZ"/>
    <property type="match status" value="1"/>
</dbReference>
<evidence type="ECO:0000256" key="1">
    <source>
        <dbReference type="SAM" id="MobiDB-lite"/>
    </source>
</evidence>
<sequence length="256" mass="28652">MEGSQAYPRAGQALVQGKTSKHTLSTTLKTNIKMGYQGLGLIIIQNGPYLQITNLLEKGAAAKNGRLKPGDVLIKIGHTNVLGYTLRELLQFLYSIPIGTVLQIRVYRDFMDIPQEWQNVDDLIPESKSRFQVAHTSGKKEKEETCTSSDDDDDVILDERFKYFKSPPSTVDCAMTLSSISTAWHAYRKRNRRFTVGEDIGCDVMIHKDSEELDADGVKKDRAPSPYWTMVKGDDKSSSSSTTSDAFWLEDCATIE</sequence>
<reference evidence="3 4" key="1">
    <citation type="journal article" date="2008" name="Nature">
        <title>Genome analysis of the platypus reveals unique signatures of evolution.</title>
        <authorList>
            <person name="Warren W.C."/>
            <person name="Hillier L.W."/>
            <person name="Marshall Graves J.A."/>
            <person name="Birney E."/>
            <person name="Ponting C.P."/>
            <person name="Grutzner F."/>
            <person name="Belov K."/>
            <person name="Miller W."/>
            <person name="Clarke L."/>
            <person name="Chinwalla A.T."/>
            <person name="Yang S.P."/>
            <person name="Heger A."/>
            <person name="Locke D.P."/>
            <person name="Miethke P."/>
            <person name="Waters P.D."/>
            <person name="Veyrunes F."/>
            <person name="Fulton L."/>
            <person name="Fulton B."/>
            <person name="Graves T."/>
            <person name="Wallis J."/>
            <person name="Puente X.S."/>
            <person name="Lopez-Otin C."/>
            <person name="Ordonez G.R."/>
            <person name="Eichler E.E."/>
            <person name="Chen L."/>
            <person name="Cheng Z."/>
            <person name="Deakin J.E."/>
            <person name="Alsop A."/>
            <person name="Thompson K."/>
            <person name="Kirby P."/>
            <person name="Papenfuss A.T."/>
            <person name="Wakefield M.J."/>
            <person name="Olender T."/>
            <person name="Lancet D."/>
            <person name="Huttley G.A."/>
            <person name="Smit A.F."/>
            <person name="Pask A."/>
            <person name="Temple-Smith P."/>
            <person name="Batzer M.A."/>
            <person name="Walker J.A."/>
            <person name="Konkel M.K."/>
            <person name="Harris R.S."/>
            <person name="Whittington C.M."/>
            <person name="Wong E.S."/>
            <person name="Gemmell N.J."/>
            <person name="Buschiazzo E."/>
            <person name="Vargas Jentzsch I.M."/>
            <person name="Merkel A."/>
            <person name="Schmitz J."/>
            <person name="Zemann A."/>
            <person name="Churakov G."/>
            <person name="Kriegs J.O."/>
            <person name="Brosius J."/>
            <person name="Murchison E.P."/>
            <person name="Sachidanandam R."/>
            <person name="Smith C."/>
            <person name="Hannon G.J."/>
            <person name="Tsend-Ayush E."/>
            <person name="McMillan D."/>
            <person name="Attenborough R."/>
            <person name="Rens W."/>
            <person name="Ferguson-Smith M."/>
            <person name="Lefevre C.M."/>
            <person name="Sharp J.A."/>
            <person name="Nicholas K.R."/>
            <person name="Ray D.A."/>
            <person name="Kube M."/>
            <person name="Reinhardt R."/>
            <person name="Pringle T.H."/>
            <person name="Taylor J."/>
            <person name="Jones R.C."/>
            <person name="Nixon B."/>
            <person name="Dacheux J.L."/>
            <person name="Niwa H."/>
            <person name="Sekita Y."/>
            <person name="Huang X."/>
            <person name="Stark A."/>
            <person name="Kheradpour P."/>
            <person name="Kellis M."/>
            <person name="Flicek P."/>
            <person name="Chen Y."/>
            <person name="Webber C."/>
            <person name="Hardison R."/>
            <person name="Nelson J."/>
            <person name="Hallsworth-Pepin K."/>
            <person name="Delehaunty K."/>
            <person name="Markovic C."/>
            <person name="Minx P."/>
            <person name="Feng Y."/>
            <person name="Kremitzki C."/>
            <person name="Mitreva M."/>
            <person name="Glasscock J."/>
            <person name="Wylie T."/>
            <person name="Wohldmann P."/>
            <person name="Thiru P."/>
            <person name="Nhan M.N."/>
            <person name="Pohl C.S."/>
            <person name="Smith S.M."/>
            <person name="Hou S."/>
            <person name="Nefedov M."/>
            <person name="de Jong P.J."/>
            <person name="Renfree M.B."/>
            <person name="Mardis E.R."/>
            <person name="Wilson R.K."/>
        </authorList>
    </citation>
    <scope>NUCLEOTIDE SEQUENCE [LARGE SCALE GENOMIC DNA]</scope>
    <source>
        <strain evidence="3 4">Glennie</strain>
    </source>
</reference>
<dbReference type="CTD" id="255762"/>
<feature type="region of interest" description="Disordered" evidence="1">
    <location>
        <begin position="224"/>
        <end position="244"/>
    </location>
</feature>
<dbReference type="InterPro" id="IPR036034">
    <property type="entry name" value="PDZ_sf"/>
</dbReference>
<reference evidence="3" key="2">
    <citation type="submission" date="2025-08" db="UniProtKB">
        <authorList>
            <consortium name="Ensembl"/>
        </authorList>
    </citation>
    <scope>IDENTIFICATION</scope>
    <source>
        <strain evidence="3">Glennie</strain>
    </source>
</reference>
<evidence type="ECO:0000313" key="4">
    <source>
        <dbReference type="Proteomes" id="UP000002279"/>
    </source>
</evidence>
<dbReference type="InterPro" id="IPR039179">
    <property type="entry name" value="PDZD9"/>
</dbReference>
<dbReference type="SUPFAM" id="SSF50156">
    <property type="entry name" value="PDZ domain-like"/>
    <property type="match status" value="1"/>
</dbReference>
<name>F6RRJ3_ORNAN</name>
<dbReference type="FunCoup" id="F6RRJ3">
    <property type="interactions" value="13"/>
</dbReference>
<dbReference type="InParanoid" id="F6RRJ3"/>
<dbReference type="GeneID" id="100077202"/>
<proteinExistence type="predicted"/>
<dbReference type="STRING" id="9258.ENSOANP00000005170"/>
<dbReference type="AlphaFoldDB" id="F6RRJ3"/>
<keyword evidence="4" id="KW-1185">Reference proteome</keyword>
<feature type="domain" description="PDZ" evidence="2">
    <location>
        <begin position="29"/>
        <end position="108"/>
    </location>
</feature>
<dbReference type="eggNOG" id="ENOG502RYRV">
    <property type="taxonomic scope" value="Eukaryota"/>
</dbReference>
<dbReference type="Ensembl" id="ENSOANT00000005171.3">
    <property type="protein sequence ID" value="ENSOANP00000005170.2"/>
    <property type="gene ID" value="ENSOANG00000003260.4"/>
</dbReference>
<evidence type="ECO:0000259" key="2">
    <source>
        <dbReference type="PROSITE" id="PS50106"/>
    </source>
</evidence>
<reference evidence="3" key="3">
    <citation type="submission" date="2025-09" db="UniProtKB">
        <authorList>
            <consortium name="Ensembl"/>
        </authorList>
    </citation>
    <scope>IDENTIFICATION</scope>
    <source>
        <strain evidence="3">Glennie</strain>
    </source>
</reference>
<protein>
    <submittedName>
        <fullName evidence="3">PDZ domain containing 9</fullName>
    </submittedName>
</protein>
<gene>
    <name evidence="3" type="primary">PDZD9</name>
</gene>
<evidence type="ECO:0000313" key="3">
    <source>
        <dbReference type="Ensembl" id="ENSOANP00000005170.2"/>
    </source>
</evidence>
<dbReference type="PANTHER" id="PTHR22698:SF1">
    <property type="entry name" value="PDZ DOMAIN-CONTAINING PROTEIN 9"/>
    <property type="match status" value="1"/>
</dbReference>
<accession>F6RRJ3</accession>